<evidence type="ECO:0000313" key="2">
    <source>
        <dbReference type="EMBL" id="TQV80622.1"/>
    </source>
</evidence>
<keyword evidence="2" id="KW-0808">Transferase</keyword>
<dbReference type="EMBL" id="VHSH01000003">
    <property type="protein sequence ID" value="TQV80622.1"/>
    <property type="molecule type" value="Genomic_DNA"/>
</dbReference>
<evidence type="ECO:0000313" key="3">
    <source>
        <dbReference type="Proteomes" id="UP000315252"/>
    </source>
</evidence>
<dbReference type="Pfam" id="PF13649">
    <property type="entry name" value="Methyltransf_25"/>
    <property type="match status" value="1"/>
</dbReference>
<feature type="domain" description="Methyltransferase" evidence="1">
    <location>
        <begin position="42"/>
        <end position="136"/>
    </location>
</feature>
<dbReference type="RefSeq" id="WP_142896336.1">
    <property type="nucleotide sequence ID" value="NZ_ML660054.1"/>
</dbReference>
<dbReference type="Proteomes" id="UP000315252">
    <property type="component" value="Unassembled WGS sequence"/>
</dbReference>
<dbReference type="GO" id="GO:0032259">
    <property type="term" value="P:methylation"/>
    <property type="evidence" value="ECO:0007669"/>
    <property type="project" value="UniProtKB-KW"/>
</dbReference>
<dbReference type="Gene3D" id="3.40.50.150">
    <property type="entry name" value="Vaccinia Virus protein VP39"/>
    <property type="match status" value="1"/>
</dbReference>
<dbReference type="GO" id="GO:0008168">
    <property type="term" value="F:methyltransferase activity"/>
    <property type="evidence" value="ECO:0007669"/>
    <property type="project" value="UniProtKB-KW"/>
</dbReference>
<dbReference type="AlphaFoldDB" id="A0A545TTR8"/>
<proteinExistence type="predicted"/>
<sequence>MEDIDLLLDLHKKADRQGPGGEAETRLAVTLSGLSDRKNLKIADIGCGTGASTITLAKSLDADVTAVDFLQDFLKELEQHAKTEGVSRQITTLEASMDALTFGPSTLDAIWSEGAIYNIGFERGIQTWRPFLKPGGILAVSELTWLSDQRPSELEDYWSREYPEVDTASAKMALLEANGYTPVGYFTLPETCWLDNYYRPMQERFAGLLEKYDGASDARALVEAEQAEISLYERFSAFVSYGYYIARKLPD</sequence>
<keyword evidence="3" id="KW-1185">Reference proteome</keyword>
<protein>
    <submittedName>
        <fullName evidence="2">Methyltransferase domain-containing protein</fullName>
    </submittedName>
</protein>
<dbReference type="InterPro" id="IPR029063">
    <property type="entry name" value="SAM-dependent_MTases_sf"/>
</dbReference>
<evidence type="ECO:0000259" key="1">
    <source>
        <dbReference type="Pfam" id="PF13649"/>
    </source>
</evidence>
<accession>A0A545TTR8</accession>
<dbReference type="PANTHER" id="PTHR43591:SF24">
    <property type="entry name" value="2-METHOXY-6-POLYPRENYL-1,4-BENZOQUINOL METHYLASE, MITOCHONDRIAL"/>
    <property type="match status" value="1"/>
</dbReference>
<dbReference type="PANTHER" id="PTHR43591">
    <property type="entry name" value="METHYLTRANSFERASE"/>
    <property type="match status" value="1"/>
</dbReference>
<name>A0A545TTR8_9PROT</name>
<dbReference type="InterPro" id="IPR041698">
    <property type="entry name" value="Methyltransf_25"/>
</dbReference>
<dbReference type="SUPFAM" id="SSF53335">
    <property type="entry name" value="S-adenosyl-L-methionine-dependent methyltransferases"/>
    <property type="match status" value="1"/>
</dbReference>
<gene>
    <name evidence="2" type="ORF">FKG95_10670</name>
</gene>
<organism evidence="2 3">
    <name type="scientific">Denitrobaculum tricleocarpae</name>
    <dbReference type="NCBI Taxonomy" id="2591009"/>
    <lineage>
        <taxon>Bacteria</taxon>
        <taxon>Pseudomonadati</taxon>
        <taxon>Pseudomonadota</taxon>
        <taxon>Alphaproteobacteria</taxon>
        <taxon>Rhodospirillales</taxon>
        <taxon>Rhodospirillaceae</taxon>
        <taxon>Denitrobaculum</taxon>
    </lineage>
</organism>
<reference evidence="2 3" key="1">
    <citation type="submission" date="2019-06" db="EMBL/GenBank/DDBJ databases">
        <title>Whole genome sequence for Rhodospirillaceae sp. R148.</title>
        <authorList>
            <person name="Wang G."/>
        </authorList>
    </citation>
    <scope>NUCLEOTIDE SEQUENCE [LARGE SCALE GENOMIC DNA]</scope>
    <source>
        <strain evidence="2 3">R148</strain>
    </source>
</reference>
<keyword evidence="2" id="KW-0489">Methyltransferase</keyword>
<dbReference type="CDD" id="cd02440">
    <property type="entry name" value="AdoMet_MTases"/>
    <property type="match status" value="1"/>
</dbReference>
<dbReference type="OrthoDB" id="9808480at2"/>
<comment type="caution">
    <text evidence="2">The sequence shown here is derived from an EMBL/GenBank/DDBJ whole genome shotgun (WGS) entry which is preliminary data.</text>
</comment>